<proteinExistence type="predicted"/>
<accession>A0A5D2M7X0</accession>
<dbReference type="Proteomes" id="UP000322667">
    <property type="component" value="Chromosome D01"/>
</dbReference>
<sequence>MDFPVTLTSIQSSLSCQEESQDQLAFQMTVAWTQQPVCPVYQAKQYESDLGLRGSLIQVCAKEPFPFDSITCPLS</sequence>
<name>A0A5D2M7X0_GOSTO</name>
<reference evidence="1 2" key="1">
    <citation type="submission" date="2019-07" db="EMBL/GenBank/DDBJ databases">
        <title>WGS assembly of Gossypium tomentosum.</title>
        <authorList>
            <person name="Chen Z.J."/>
            <person name="Sreedasyam A."/>
            <person name="Ando A."/>
            <person name="Song Q."/>
            <person name="De L."/>
            <person name="Hulse-Kemp A."/>
            <person name="Ding M."/>
            <person name="Ye W."/>
            <person name="Kirkbride R."/>
            <person name="Jenkins J."/>
            <person name="Plott C."/>
            <person name="Lovell J."/>
            <person name="Lin Y.-M."/>
            <person name="Vaughn R."/>
            <person name="Liu B."/>
            <person name="Li W."/>
            <person name="Simpson S."/>
            <person name="Scheffler B."/>
            <person name="Saski C."/>
            <person name="Grover C."/>
            <person name="Hu G."/>
            <person name="Conover J."/>
            <person name="Carlson J."/>
            <person name="Shu S."/>
            <person name="Boston L."/>
            <person name="Williams M."/>
            <person name="Peterson D."/>
            <person name="Mcgee K."/>
            <person name="Jones D."/>
            <person name="Wendel J."/>
            <person name="Stelly D."/>
            <person name="Grimwood J."/>
            <person name="Schmutz J."/>
        </authorList>
    </citation>
    <scope>NUCLEOTIDE SEQUENCE [LARGE SCALE GENOMIC DNA]</scope>
    <source>
        <strain evidence="1">7179.01</strain>
    </source>
</reference>
<evidence type="ECO:0000313" key="2">
    <source>
        <dbReference type="Proteomes" id="UP000322667"/>
    </source>
</evidence>
<keyword evidence="2" id="KW-1185">Reference proteome</keyword>
<evidence type="ECO:0000313" key="1">
    <source>
        <dbReference type="EMBL" id="TYH87432.1"/>
    </source>
</evidence>
<gene>
    <name evidence="1" type="ORF">ES332_D01G115900v1</name>
</gene>
<dbReference type="AlphaFoldDB" id="A0A5D2M7X0"/>
<dbReference type="EMBL" id="CM017623">
    <property type="protein sequence ID" value="TYH87432.1"/>
    <property type="molecule type" value="Genomic_DNA"/>
</dbReference>
<protein>
    <submittedName>
        <fullName evidence="1">Uncharacterized protein</fullName>
    </submittedName>
</protein>
<organism evidence="1 2">
    <name type="scientific">Gossypium tomentosum</name>
    <name type="common">Hawaiian cotton</name>
    <name type="synonym">Gossypium sandvicense</name>
    <dbReference type="NCBI Taxonomy" id="34277"/>
    <lineage>
        <taxon>Eukaryota</taxon>
        <taxon>Viridiplantae</taxon>
        <taxon>Streptophyta</taxon>
        <taxon>Embryophyta</taxon>
        <taxon>Tracheophyta</taxon>
        <taxon>Spermatophyta</taxon>
        <taxon>Magnoliopsida</taxon>
        <taxon>eudicotyledons</taxon>
        <taxon>Gunneridae</taxon>
        <taxon>Pentapetalae</taxon>
        <taxon>rosids</taxon>
        <taxon>malvids</taxon>
        <taxon>Malvales</taxon>
        <taxon>Malvaceae</taxon>
        <taxon>Malvoideae</taxon>
        <taxon>Gossypium</taxon>
    </lineage>
</organism>